<reference evidence="3" key="2">
    <citation type="journal article" date="2016" name="Sci. Rep.">
        <title>Dictyocaulus viviparus genome, variome and transcriptome elucidate lungworm biology and support future intervention.</title>
        <authorList>
            <person name="McNulty S.N."/>
            <person name="Strube C."/>
            <person name="Rosa B.A."/>
            <person name="Martin J.C."/>
            <person name="Tyagi R."/>
            <person name="Choi Y.J."/>
            <person name="Wang Q."/>
            <person name="Hallsworth Pepin K."/>
            <person name="Zhang X."/>
            <person name="Ozersky P."/>
            <person name="Wilson R.K."/>
            <person name="Sternberg P.W."/>
            <person name="Gasser R.B."/>
            <person name="Mitreva M."/>
        </authorList>
    </citation>
    <scope>NUCLEOTIDE SEQUENCE [LARGE SCALE GENOMIC DNA]</scope>
    <source>
        <strain evidence="3">HannoverDv2000</strain>
    </source>
</reference>
<dbReference type="PROSITE" id="PS50031">
    <property type="entry name" value="EH"/>
    <property type="match status" value="1"/>
</dbReference>
<dbReference type="Proteomes" id="UP000053766">
    <property type="component" value="Unassembled WGS sequence"/>
</dbReference>
<keyword evidence="3" id="KW-1185">Reference proteome</keyword>
<dbReference type="EMBL" id="KN716528">
    <property type="protein sequence ID" value="KJH43759.1"/>
    <property type="molecule type" value="Genomic_DNA"/>
</dbReference>
<gene>
    <name evidence="2" type="ORF">DICVIV_10216</name>
</gene>
<evidence type="ECO:0000313" key="2">
    <source>
        <dbReference type="EMBL" id="KJH43759.1"/>
    </source>
</evidence>
<dbReference type="OrthoDB" id="524326at2759"/>
<dbReference type="InterPro" id="IPR011992">
    <property type="entry name" value="EF-hand-dom_pair"/>
</dbReference>
<evidence type="ECO:0000313" key="3">
    <source>
        <dbReference type="Proteomes" id="UP000053766"/>
    </source>
</evidence>
<dbReference type="Gene3D" id="1.10.238.10">
    <property type="entry name" value="EF-hand"/>
    <property type="match status" value="1"/>
</dbReference>
<dbReference type="PANTHER" id="PTHR15463">
    <property type="entry name" value="AP1 GAMMA SUBUNIT BINDING PROTEIN 1"/>
    <property type="match status" value="1"/>
</dbReference>
<protein>
    <recommendedName>
        <fullName evidence="1">EH domain-containing protein</fullName>
    </recommendedName>
</protein>
<dbReference type="AlphaFoldDB" id="A0A0D8XJ02"/>
<proteinExistence type="predicted"/>
<dbReference type="PANTHER" id="PTHR15463:SF2">
    <property type="entry name" value="SYNERGIN GAMMA"/>
    <property type="match status" value="1"/>
</dbReference>
<dbReference type="InterPro" id="IPR059024">
    <property type="entry name" value="SYNRG_C"/>
</dbReference>
<dbReference type="STRING" id="29172.A0A0D8XJ02"/>
<dbReference type="InterPro" id="IPR000261">
    <property type="entry name" value="EH_dom"/>
</dbReference>
<evidence type="ECO:0000259" key="1">
    <source>
        <dbReference type="PROSITE" id="PS50031"/>
    </source>
</evidence>
<accession>A0A0D8XJ02</accession>
<sequence length="451" mass="48690">MNTSNSSANCSQQSKIMEEVMMSGNIPIPAPGRSGMMGGGGGVVPPALLDESRVPRFYRDAIAACGATQHSMLPHTALVYNLMVTSGLPRPVLSYIWSAVNRTLPGQLTRPEFFSCLALIALAQKGESLVALSTMSSLPIPFLQPFQVPAGQSLSAPLINVAKPPSLLTSKQQWQASSFIPTSLLLGRRNNVKKKEVDLLGEPITPSEMKLETVSTQSETQGSLGDHQASVCLHDSALNDLCGIDLSSIASTQSTTDLFSSTTNNFSNEGNDIDAQVSTASRFSMSSSTASEISVSTHVAPIISTELSECWQKIVVAATEIFKNAENLLGSATDSVLREIAQTERGDSYLRCLNRLYFVICRVERSAGVDLPKRCVDKIIECSRIWKRLSSFIQGEQEVDEGCADSEKHCAICCQPVSNAVFFGGQTYHSECANLWVNDVNSMLPNMHLLS</sequence>
<feature type="domain" description="EH" evidence="1">
    <location>
        <begin position="50"/>
        <end position="149"/>
    </location>
</feature>
<dbReference type="GO" id="GO:0030130">
    <property type="term" value="C:clathrin coat of trans-Golgi network vesicle"/>
    <property type="evidence" value="ECO:0007669"/>
    <property type="project" value="TreeGrafter"/>
</dbReference>
<dbReference type="InterPro" id="IPR039656">
    <property type="entry name" value="SYNRG"/>
</dbReference>
<dbReference type="SUPFAM" id="SSF47473">
    <property type="entry name" value="EF-hand"/>
    <property type="match status" value="1"/>
</dbReference>
<name>A0A0D8XJ02_DICVI</name>
<organism evidence="2 3">
    <name type="scientific">Dictyocaulus viviparus</name>
    <name type="common">Bovine lungworm</name>
    <dbReference type="NCBI Taxonomy" id="29172"/>
    <lineage>
        <taxon>Eukaryota</taxon>
        <taxon>Metazoa</taxon>
        <taxon>Ecdysozoa</taxon>
        <taxon>Nematoda</taxon>
        <taxon>Chromadorea</taxon>
        <taxon>Rhabditida</taxon>
        <taxon>Rhabditina</taxon>
        <taxon>Rhabditomorpha</taxon>
        <taxon>Strongyloidea</taxon>
        <taxon>Metastrongylidae</taxon>
        <taxon>Dictyocaulus</taxon>
    </lineage>
</organism>
<dbReference type="Pfam" id="PF25999">
    <property type="entry name" value="SYNRG_C"/>
    <property type="match status" value="1"/>
</dbReference>
<reference evidence="2 3" key="1">
    <citation type="submission" date="2013-11" db="EMBL/GenBank/DDBJ databases">
        <title>Draft genome of the bovine lungworm Dictyocaulus viviparus.</title>
        <authorList>
            <person name="Mitreva M."/>
        </authorList>
    </citation>
    <scope>NUCLEOTIDE SEQUENCE [LARGE SCALE GENOMIC DNA]</scope>
    <source>
        <strain evidence="2 3">HannoverDv2000</strain>
    </source>
</reference>